<dbReference type="RefSeq" id="WP_076465930.1">
    <property type="nucleotide sequence ID" value="NZ_FTMN01000012.1"/>
</dbReference>
<keyword evidence="4 8" id="KW-0812">Transmembrane</keyword>
<name>A0A1N6X4B6_9GAMM</name>
<keyword evidence="6 8" id="KW-0472">Membrane</keyword>
<dbReference type="GO" id="GO:0009279">
    <property type="term" value="C:cell outer membrane"/>
    <property type="evidence" value="ECO:0007669"/>
    <property type="project" value="UniProtKB-SubCell"/>
</dbReference>
<evidence type="ECO:0000259" key="12">
    <source>
        <dbReference type="Pfam" id="PF07715"/>
    </source>
</evidence>
<sequence length="690" mass="78618">MNVPLASNRLIPLLLVSAPVFASEELYLSEQDFFTDIPEITSATRLTQKLTDSPASISIIDRDMITGSGARNIPDLLRLVPGFQSAHVSVNKFATTYHGVSDNFPRRMEVMVDGRSVYVPMLGTVDWTSLGLNMDDIARIEVVRGSNVPTQGANAFMGSINIITREPAAQSGGYVTAGAGSLDSQAVTASHSDSLANWNYRISGGHEQNDHEDIYHDRLRRNYLSVSGSYTPSLTETLRFQAGIDRGMTNVGQADDLDYEYVRRKHESNYQYLRYQNLYSDTGTLQISAFHNYLNLETPLTSLSDLTALLADELGYTPEDAFVRHFQALNRTRDDVEHGKTHTYDAEIQLTEQLDQVSLVAGLGYRMEEAVSDVLFQAGEEQEERWRGFANVNWAWHPEWQLNSGVMYEHSSENADAFSYRHALIHHPSQQSSIRLGYSLSERLPSLQERFGNNAIYAPPIPGLTDQVTLFDQITGSNPDLQPERNRTYEIGYYRNLAQQSASLDVRIFREEMESMVDSYFTLAEEDSLLGPDRIIIKENQYSWTNEGAEVSFKQQLTPEFWYLINYAYINTRNDPWVNNKKLNGSKVSFGDSLTAEHTASLMLNWRPKPDLNLSAMYYYMDTMNWLEGGIRDSYERTDLRAAHSWQLDSQRDLEVALTVQNAFGPSYAEFYEYNLFDRRYWLQLSLRHH</sequence>
<dbReference type="Pfam" id="PF07715">
    <property type="entry name" value="Plug"/>
    <property type="match status" value="1"/>
</dbReference>
<evidence type="ECO:0000256" key="3">
    <source>
        <dbReference type="ARBA" id="ARBA00022452"/>
    </source>
</evidence>
<evidence type="ECO:0000256" key="4">
    <source>
        <dbReference type="ARBA" id="ARBA00022692"/>
    </source>
</evidence>
<dbReference type="PANTHER" id="PTHR30069:SF27">
    <property type="entry name" value="BLL4766 PROTEIN"/>
    <property type="match status" value="1"/>
</dbReference>
<evidence type="ECO:0000259" key="11">
    <source>
        <dbReference type="Pfam" id="PF00593"/>
    </source>
</evidence>
<evidence type="ECO:0000256" key="5">
    <source>
        <dbReference type="ARBA" id="ARBA00023077"/>
    </source>
</evidence>
<evidence type="ECO:0000256" key="1">
    <source>
        <dbReference type="ARBA" id="ARBA00004571"/>
    </source>
</evidence>
<dbReference type="GO" id="GO:0044718">
    <property type="term" value="P:siderophore transmembrane transport"/>
    <property type="evidence" value="ECO:0007669"/>
    <property type="project" value="TreeGrafter"/>
</dbReference>
<feature type="chain" id="PRO_5012998124" evidence="10">
    <location>
        <begin position="23"/>
        <end position="690"/>
    </location>
</feature>
<evidence type="ECO:0000313" key="14">
    <source>
        <dbReference type="Proteomes" id="UP000186895"/>
    </source>
</evidence>
<comment type="similarity">
    <text evidence="8 9">Belongs to the TonB-dependent receptor family.</text>
</comment>
<dbReference type="InterPro" id="IPR012910">
    <property type="entry name" value="Plug_dom"/>
</dbReference>
<evidence type="ECO:0000313" key="13">
    <source>
        <dbReference type="EMBL" id="SIQ97156.1"/>
    </source>
</evidence>
<feature type="signal peptide" evidence="10">
    <location>
        <begin position="1"/>
        <end position="22"/>
    </location>
</feature>
<dbReference type="eggNOG" id="COG4771">
    <property type="taxonomic scope" value="Bacteria"/>
</dbReference>
<dbReference type="PANTHER" id="PTHR30069">
    <property type="entry name" value="TONB-DEPENDENT OUTER MEMBRANE RECEPTOR"/>
    <property type="match status" value="1"/>
</dbReference>
<keyword evidence="5 9" id="KW-0798">TonB box</keyword>
<evidence type="ECO:0000256" key="9">
    <source>
        <dbReference type="RuleBase" id="RU003357"/>
    </source>
</evidence>
<keyword evidence="3 8" id="KW-1134">Transmembrane beta strand</keyword>
<comment type="subcellular location">
    <subcellularLocation>
        <location evidence="1 8">Cell outer membrane</location>
        <topology evidence="1 8">Multi-pass membrane protein</topology>
    </subcellularLocation>
</comment>
<dbReference type="EMBL" id="FTMN01000012">
    <property type="protein sequence ID" value="SIQ97156.1"/>
    <property type="molecule type" value="Genomic_DNA"/>
</dbReference>
<dbReference type="AlphaFoldDB" id="A0A1N6X4B6"/>
<dbReference type="InterPro" id="IPR037066">
    <property type="entry name" value="Plug_dom_sf"/>
</dbReference>
<keyword evidence="2 8" id="KW-0813">Transport</keyword>
<accession>A0A1N6X4B6</accession>
<dbReference type="InterPro" id="IPR036942">
    <property type="entry name" value="Beta-barrel_TonB_sf"/>
</dbReference>
<dbReference type="Pfam" id="PF00593">
    <property type="entry name" value="TonB_dep_Rec_b-barrel"/>
    <property type="match status" value="1"/>
</dbReference>
<dbReference type="Proteomes" id="UP000186895">
    <property type="component" value="Unassembled WGS sequence"/>
</dbReference>
<feature type="domain" description="TonB-dependent receptor plug" evidence="12">
    <location>
        <begin position="50"/>
        <end position="158"/>
    </location>
</feature>
<feature type="domain" description="TonB-dependent receptor-like beta-barrel" evidence="11">
    <location>
        <begin position="215"/>
        <end position="662"/>
    </location>
</feature>
<dbReference type="Gene3D" id="2.170.130.10">
    <property type="entry name" value="TonB-dependent receptor, plug domain"/>
    <property type="match status" value="1"/>
</dbReference>
<dbReference type="STRING" id="49186.SAMN05421647_112113"/>
<dbReference type="InterPro" id="IPR039426">
    <property type="entry name" value="TonB-dep_rcpt-like"/>
</dbReference>
<evidence type="ECO:0000256" key="7">
    <source>
        <dbReference type="ARBA" id="ARBA00023237"/>
    </source>
</evidence>
<proteinExistence type="inferred from homology"/>
<gene>
    <name evidence="13" type="ORF">SAMN05421647_112113</name>
</gene>
<evidence type="ECO:0000256" key="6">
    <source>
        <dbReference type="ARBA" id="ARBA00023136"/>
    </source>
</evidence>
<keyword evidence="7 8" id="KW-0998">Cell outer membrane</keyword>
<keyword evidence="10" id="KW-0732">Signal</keyword>
<dbReference type="SUPFAM" id="SSF56935">
    <property type="entry name" value="Porins"/>
    <property type="match status" value="1"/>
</dbReference>
<keyword evidence="14" id="KW-1185">Reference proteome</keyword>
<evidence type="ECO:0000256" key="8">
    <source>
        <dbReference type="PROSITE-ProRule" id="PRU01360"/>
    </source>
</evidence>
<protein>
    <submittedName>
        <fullName evidence="13">Iron complex outermembrane recepter protein</fullName>
    </submittedName>
</protein>
<evidence type="ECO:0000256" key="10">
    <source>
        <dbReference type="SAM" id="SignalP"/>
    </source>
</evidence>
<reference evidence="14" key="1">
    <citation type="submission" date="2017-01" db="EMBL/GenBank/DDBJ databases">
        <authorList>
            <person name="Varghese N."/>
            <person name="Submissions S."/>
        </authorList>
    </citation>
    <scope>NUCLEOTIDE SEQUENCE [LARGE SCALE GENOMIC DNA]</scope>
    <source>
        <strain evidence="14">DSM 7027</strain>
    </source>
</reference>
<dbReference type="GO" id="GO:0015344">
    <property type="term" value="F:siderophore uptake transmembrane transporter activity"/>
    <property type="evidence" value="ECO:0007669"/>
    <property type="project" value="TreeGrafter"/>
</dbReference>
<dbReference type="Gene3D" id="2.40.170.20">
    <property type="entry name" value="TonB-dependent receptor, beta-barrel domain"/>
    <property type="match status" value="1"/>
</dbReference>
<organism evidence="13 14">
    <name type="scientific">Marinobacterium stanieri</name>
    <dbReference type="NCBI Taxonomy" id="49186"/>
    <lineage>
        <taxon>Bacteria</taxon>
        <taxon>Pseudomonadati</taxon>
        <taxon>Pseudomonadota</taxon>
        <taxon>Gammaproteobacteria</taxon>
        <taxon>Oceanospirillales</taxon>
        <taxon>Oceanospirillaceae</taxon>
        <taxon>Marinobacterium</taxon>
    </lineage>
</organism>
<evidence type="ECO:0000256" key="2">
    <source>
        <dbReference type="ARBA" id="ARBA00022448"/>
    </source>
</evidence>
<dbReference type="InterPro" id="IPR000531">
    <property type="entry name" value="Beta-barrel_TonB"/>
</dbReference>
<dbReference type="PROSITE" id="PS52016">
    <property type="entry name" value="TONB_DEPENDENT_REC_3"/>
    <property type="match status" value="1"/>
</dbReference>